<dbReference type="PROSITE" id="PS00086">
    <property type="entry name" value="CYTOCHROME_P450"/>
    <property type="match status" value="1"/>
</dbReference>
<evidence type="ECO:0000313" key="9">
    <source>
        <dbReference type="Proteomes" id="UP001595844"/>
    </source>
</evidence>
<evidence type="ECO:0000256" key="5">
    <source>
        <dbReference type="ARBA" id="ARBA00023004"/>
    </source>
</evidence>
<evidence type="ECO:0000256" key="1">
    <source>
        <dbReference type="ARBA" id="ARBA00010617"/>
    </source>
</evidence>
<keyword evidence="2 7" id="KW-0349">Heme</keyword>
<dbReference type="Proteomes" id="UP001595844">
    <property type="component" value="Unassembled WGS sequence"/>
</dbReference>
<evidence type="ECO:0000256" key="6">
    <source>
        <dbReference type="ARBA" id="ARBA00023033"/>
    </source>
</evidence>
<dbReference type="InterPro" id="IPR001128">
    <property type="entry name" value="Cyt_P450"/>
</dbReference>
<dbReference type="RefSeq" id="WP_378557605.1">
    <property type="nucleotide sequence ID" value="NZ_JBHSDL010000006.1"/>
</dbReference>
<dbReference type="Pfam" id="PF00067">
    <property type="entry name" value="p450"/>
    <property type="match status" value="1"/>
</dbReference>
<dbReference type="EMBL" id="JBHSDL010000006">
    <property type="protein sequence ID" value="MFC4373873.1"/>
    <property type="molecule type" value="Genomic_DNA"/>
</dbReference>
<name>A0ABV8VD15_9NOCA</name>
<sequence>MTNPSILDRLDVDDIDFAFQDTPDLHLLLARLRERKPYAVVPFAGARAVLLLTHDLVAAAFKDEQTFPARAVYTLTTEPVLGRTLQCMTGDEHRVHRAIVSPPFRRSLVTGWIEPLLEPIAHELIDRFADREQADLVAEFSTRYPVLVISRLLGLPVDDEATVLRWAHDLFYFPLDPAAAHRASREFADYVVPIIARRRAAPGADLISKLVTETVDGIALSDDQVLAFLRLLFPAGADTTMLALGNTLSALLTHPEQLAAVAADPVEQVQWAVWEGLRWEPPVGLLPRACPVATHWQGLDIPALTPVIFAVNAAHRDPAKYPEPHRFDITRRATTMLSFGQGPHSCLGSWLALAELRTGLTALVTRLPGLRLVAGADPDATVTSQVGTALRGPGALRVTWDRSHVLGRQRTG</sequence>
<evidence type="ECO:0000256" key="2">
    <source>
        <dbReference type="ARBA" id="ARBA00022617"/>
    </source>
</evidence>
<dbReference type="PANTHER" id="PTHR46696:SF3">
    <property type="entry name" value="PULCHERRIMINIC ACID SYNTHASE"/>
    <property type="match status" value="1"/>
</dbReference>
<keyword evidence="3 7" id="KW-0479">Metal-binding</keyword>
<keyword evidence="5 7" id="KW-0408">Iron</keyword>
<evidence type="ECO:0000256" key="4">
    <source>
        <dbReference type="ARBA" id="ARBA00023002"/>
    </source>
</evidence>
<keyword evidence="9" id="KW-1185">Reference proteome</keyword>
<dbReference type="InterPro" id="IPR002397">
    <property type="entry name" value="Cyt_P450_B"/>
</dbReference>
<gene>
    <name evidence="8" type="ORF">ACFO5K_07125</name>
</gene>
<organism evidence="8 9">
    <name type="scientific">Nocardia halotolerans</name>
    <dbReference type="NCBI Taxonomy" id="1755878"/>
    <lineage>
        <taxon>Bacteria</taxon>
        <taxon>Bacillati</taxon>
        <taxon>Actinomycetota</taxon>
        <taxon>Actinomycetes</taxon>
        <taxon>Mycobacteriales</taxon>
        <taxon>Nocardiaceae</taxon>
        <taxon>Nocardia</taxon>
    </lineage>
</organism>
<evidence type="ECO:0000256" key="7">
    <source>
        <dbReference type="RuleBase" id="RU000461"/>
    </source>
</evidence>
<dbReference type="InterPro" id="IPR017972">
    <property type="entry name" value="Cyt_P450_CS"/>
</dbReference>
<keyword evidence="6 7" id="KW-0503">Monooxygenase</keyword>
<dbReference type="PANTHER" id="PTHR46696">
    <property type="entry name" value="P450, PUTATIVE (EUROFUNG)-RELATED"/>
    <property type="match status" value="1"/>
</dbReference>
<accession>A0ABV8VD15</accession>
<dbReference type="SUPFAM" id="SSF48264">
    <property type="entry name" value="Cytochrome P450"/>
    <property type="match status" value="1"/>
</dbReference>
<proteinExistence type="inferred from homology"/>
<comment type="caution">
    <text evidence="8">The sequence shown here is derived from an EMBL/GenBank/DDBJ whole genome shotgun (WGS) entry which is preliminary data.</text>
</comment>
<evidence type="ECO:0000313" key="8">
    <source>
        <dbReference type="EMBL" id="MFC4373873.1"/>
    </source>
</evidence>
<comment type="similarity">
    <text evidence="1 7">Belongs to the cytochrome P450 family.</text>
</comment>
<keyword evidence="4 7" id="KW-0560">Oxidoreductase</keyword>
<evidence type="ECO:0000256" key="3">
    <source>
        <dbReference type="ARBA" id="ARBA00022723"/>
    </source>
</evidence>
<dbReference type="Gene3D" id="1.10.630.10">
    <property type="entry name" value="Cytochrome P450"/>
    <property type="match status" value="1"/>
</dbReference>
<dbReference type="InterPro" id="IPR036396">
    <property type="entry name" value="Cyt_P450_sf"/>
</dbReference>
<dbReference type="PRINTS" id="PR00359">
    <property type="entry name" value="BP450"/>
</dbReference>
<reference evidence="9" key="1">
    <citation type="journal article" date="2019" name="Int. J. Syst. Evol. Microbiol.">
        <title>The Global Catalogue of Microorganisms (GCM) 10K type strain sequencing project: providing services to taxonomists for standard genome sequencing and annotation.</title>
        <authorList>
            <consortium name="The Broad Institute Genomics Platform"/>
            <consortium name="The Broad Institute Genome Sequencing Center for Infectious Disease"/>
            <person name="Wu L."/>
            <person name="Ma J."/>
        </authorList>
    </citation>
    <scope>NUCLEOTIDE SEQUENCE [LARGE SCALE GENOMIC DNA]</scope>
    <source>
        <strain evidence="9">IBRC-M 10490</strain>
    </source>
</reference>
<protein>
    <submittedName>
        <fullName evidence="8">Cytochrome P450</fullName>
    </submittedName>
</protein>